<accession>A0A1T5GDU0</accession>
<evidence type="ECO:0008006" key="3">
    <source>
        <dbReference type="Google" id="ProtNLM"/>
    </source>
</evidence>
<dbReference type="Gene3D" id="3.40.50.1820">
    <property type="entry name" value="alpha/beta hydrolase"/>
    <property type="match status" value="1"/>
</dbReference>
<organism evidence="1 2">
    <name type="scientific">Alkalitalea saponilacus</name>
    <dbReference type="NCBI Taxonomy" id="889453"/>
    <lineage>
        <taxon>Bacteria</taxon>
        <taxon>Pseudomonadati</taxon>
        <taxon>Bacteroidota</taxon>
        <taxon>Bacteroidia</taxon>
        <taxon>Marinilabiliales</taxon>
        <taxon>Marinilabiliaceae</taxon>
        <taxon>Alkalitalea</taxon>
    </lineage>
</organism>
<sequence>MRINSFNKIVININCLLVAVILLNGCNNHNHLNKLDFNKDGVLILNNWYMVGPFSYDTTLQSAYTTFFNDDLAKYNIKESHLSPSNAKKLSGEGVPVKFITDKFLTNDLKLFTDSIEHRSNVYLTTNVYSDSELELYMMVDGAASYCIWLNGKLIYLERNKKNISKFCDKFLKVQLKQGKNVFSAKINRESNLYAWGFFIALANREKSQEIFRTNYHENFIINPLVGDSIKFYVGPYEINTAKATCMDDTSLSYDLLFIKSGNEQELFKTSSLKDGFYKAYLDSEGTMLSQLFFKGDLHSFYKKLVYENENKGEKLFSNEEFESLKGRINFCYDNFDSQGESAVKYYNTNLVNWIYRLYSLINNTSSTPNNDFAFRVVDLPKREKKLEYLIKLPEIYYKSQSIPLIVVVPYEIPCSIFSTSWYTANYEQIHIDAKLACERGFAICYLYGNGPEYSPDDFQEEFINVLEHISDYYKKIDANTVYLTGTCSGATRSLILANQVPERIEAVSLRSPLPQANYIDIHFNKIRNIPINIHHGIYDSQIPINSMRKFKNDLQNKFSNFQYAEHEIGHDSYRKDNRKYDFNFFKEIHTDKKR</sequence>
<gene>
    <name evidence="1" type="ORF">SAMN03080601_01828</name>
</gene>
<reference evidence="1 2" key="1">
    <citation type="submission" date="2017-02" db="EMBL/GenBank/DDBJ databases">
        <authorList>
            <person name="Peterson S.W."/>
        </authorList>
    </citation>
    <scope>NUCLEOTIDE SEQUENCE [LARGE SCALE GENOMIC DNA]</scope>
    <source>
        <strain evidence="1 2">DSM 24412</strain>
    </source>
</reference>
<protein>
    <recommendedName>
        <fullName evidence="3">Alpha/beta hydrolase family protein</fullName>
    </recommendedName>
</protein>
<dbReference type="InterPro" id="IPR029058">
    <property type="entry name" value="AB_hydrolase_fold"/>
</dbReference>
<dbReference type="Proteomes" id="UP000191055">
    <property type="component" value="Unassembled WGS sequence"/>
</dbReference>
<dbReference type="KEGG" id="asx:CDL62_01625"/>
<dbReference type="SUPFAM" id="SSF53474">
    <property type="entry name" value="alpha/beta-Hydrolases"/>
    <property type="match status" value="1"/>
</dbReference>
<evidence type="ECO:0000313" key="1">
    <source>
        <dbReference type="EMBL" id="SKC06586.1"/>
    </source>
</evidence>
<name>A0A1T5GDU0_9BACT</name>
<dbReference type="STRING" id="889453.SAMN03080601_01828"/>
<evidence type="ECO:0000313" key="2">
    <source>
        <dbReference type="Proteomes" id="UP000191055"/>
    </source>
</evidence>
<proteinExistence type="predicted"/>
<dbReference type="AlphaFoldDB" id="A0A1T5GDU0"/>
<keyword evidence="2" id="KW-1185">Reference proteome</keyword>
<dbReference type="EMBL" id="FUYV01000009">
    <property type="protein sequence ID" value="SKC06586.1"/>
    <property type="molecule type" value="Genomic_DNA"/>
</dbReference>